<accession>A0ACC2TXY8</accession>
<comment type="caution">
    <text evidence="1">The sequence shown here is derived from an EMBL/GenBank/DDBJ whole genome shotgun (WGS) entry which is preliminary data.</text>
</comment>
<evidence type="ECO:0000313" key="1">
    <source>
        <dbReference type="EMBL" id="KAJ9079350.1"/>
    </source>
</evidence>
<evidence type="ECO:0000313" key="2">
    <source>
        <dbReference type="Proteomes" id="UP001165960"/>
    </source>
</evidence>
<name>A0ACC2TXY8_9FUNG</name>
<sequence>MKEAIINLIALSAWSPYSELNFFHRSILKGAFSFLDVATIYAKGIAAIVLPYLLFFTKGWGFWSYCFLAWSMSELLFYLIQLSRLNSLSLQLPPTLTNDKERVSIAHQLLEHIEDIGLDLQGWFRDSNSINGVHLKTFSIYAFFDKLPGALNHDELNNAQEIYDMFQKRFRAKGNVTSEETAVMFWPSLNPIPKELRSIVLYTGISVVKSLGFLAMNFSQFKWRPLKSGLSYWIYTPSILDQGHMPILFFHGIGFGPCQYIFHLNHLQRMYPNRIIISLTLPHITSAPHAEISSEISVLEAIDTIIQDNDIKICSVVGHSFGTFIASWMMKWRRSYVGRVTMIDPVCFMTWDSSLYQRILFTHPKNLIHHISTRFIARDPVFASAITRHMNWNNSLTFPEIFDCPTNIFISKKDWVIDAPKVYRYLQNRKMCTPMPNLNVTMLDITHIEYMFDPKLCGMINSKV</sequence>
<protein>
    <submittedName>
        <fullName evidence="1">Uncharacterized protein</fullName>
    </submittedName>
</protein>
<organism evidence="1 2">
    <name type="scientific">Entomophthora muscae</name>
    <dbReference type="NCBI Taxonomy" id="34485"/>
    <lineage>
        <taxon>Eukaryota</taxon>
        <taxon>Fungi</taxon>
        <taxon>Fungi incertae sedis</taxon>
        <taxon>Zoopagomycota</taxon>
        <taxon>Entomophthoromycotina</taxon>
        <taxon>Entomophthoromycetes</taxon>
        <taxon>Entomophthorales</taxon>
        <taxon>Entomophthoraceae</taxon>
        <taxon>Entomophthora</taxon>
    </lineage>
</organism>
<gene>
    <name evidence="1" type="ORF">DSO57_1036257</name>
</gene>
<proteinExistence type="predicted"/>
<reference evidence="1" key="1">
    <citation type="submission" date="2022-04" db="EMBL/GenBank/DDBJ databases">
        <title>Genome of the entomopathogenic fungus Entomophthora muscae.</title>
        <authorList>
            <person name="Elya C."/>
            <person name="Lovett B.R."/>
            <person name="Lee E."/>
            <person name="Macias A.M."/>
            <person name="Hajek A.E."/>
            <person name="De Bivort B.L."/>
            <person name="Kasson M.T."/>
            <person name="De Fine Licht H.H."/>
            <person name="Stajich J.E."/>
        </authorList>
    </citation>
    <scope>NUCLEOTIDE SEQUENCE</scope>
    <source>
        <strain evidence="1">Berkeley</strain>
    </source>
</reference>
<dbReference type="EMBL" id="QTSX02001763">
    <property type="protein sequence ID" value="KAJ9079350.1"/>
    <property type="molecule type" value="Genomic_DNA"/>
</dbReference>
<keyword evidence="2" id="KW-1185">Reference proteome</keyword>
<dbReference type="Proteomes" id="UP001165960">
    <property type="component" value="Unassembled WGS sequence"/>
</dbReference>